<accession>A0A660SBP1</accession>
<organism evidence="1 2">
    <name type="scientific">candidate division WOR-3 bacterium</name>
    <dbReference type="NCBI Taxonomy" id="2052148"/>
    <lineage>
        <taxon>Bacteria</taxon>
        <taxon>Bacteria division WOR-3</taxon>
    </lineage>
</organism>
<gene>
    <name evidence="1" type="ORF">DRP53_11095</name>
</gene>
<proteinExistence type="predicted"/>
<name>A0A660SBP1_UNCW3</name>
<dbReference type="InterPro" id="IPR011047">
    <property type="entry name" value="Quinoprotein_ADH-like_sf"/>
</dbReference>
<protein>
    <recommendedName>
        <fullName evidence="3">T9SS type A sorting domain-containing protein</fullName>
    </recommendedName>
</protein>
<reference evidence="1 2" key="1">
    <citation type="submission" date="2018-06" db="EMBL/GenBank/DDBJ databases">
        <title>Extensive metabolic versatility and redundancy in microbially diverse, dynamic hydrothermal sediments.</title>
        <authorList>
            <person name="Dombrowski N."/>
            <person name="Teske A."/>
            <person name="Baker B.J."/>
        </authorList>
    </citation>
    <scope>NUCLEOTIDE SEQUENCE [LARGE SCALE GENOMIC DNA]</scope>
    <source>
        <strain evidence="1">B36_G15</strain>
    </source>
</reference>
<evidence type="ECO:0000313" key="2">
    <source>
        <dbReference type="Proteomes" id="UP000268469"/>
    </source>
</evidence>
<dbReference type="AlphaFoldDB" id="A0A660SBP1"/>
<dbReference type="Proteomes" id="UP000268469">
    <property type="component" value="Unassembled WGS sequence"/>
</dbReference>
<dbReference type="InterPro" id="IPR026444">
    <property type="entry name" value="Secre_tail"/>
</dbReference>
<dbReference type="PANTHER" id="PTHR42754">
    <property type="entry name" value="ENDOGLUCANASE"/>
    <property type="match status" value="1"/>
</dbReference>
<evidence type="ECO:0000313" key="1">
    <source>
        <dbReference type="EMBL" id="RKX68255.1"/>
    </source>
</evidence>
<evidence type="ECO:0008006" key="3">
    <source>
        <dbReference type="Google" id="ProtNLM"/>
    </source>
</evidence>
<dbReference type="NCBIfam" id="TIGR04183">
    <property type="entry name" value="Por_Secre_tail"/>
    <property type="match status" value="1"/>
</dbReference>
<dbReference type="PANTHER" id="PTHR42754:SF1">
    <property type="entry name" value="LIPOPROTEIN"/>
    <property type="match status" value="1"/>
</dbReference>
<dbReference type="SUPFAM" id="SSF50998">
    <property type="entry name" value="Quinoprotein alcohol dehydrogenase-like"/>
    <property type="match status" value="1"/>
</dbReference>
<sequence length="455" mass="50441">MSKFQIVSILLMIFWLPLFTQPPDTLWTKTYGDTAEDYGESVQQTTDGGYILTGHTSSFGAGSLDVYLIKTDSLGETLWTRTFGGIDEDRGYSVLQAREGGYIIVGGTKSFGTGDFDLYLIKTDQLGETLWTRTYGGTGFDMGYSISNTLDGCYIITGRKSGANGGVWLLKISGNGDTLWSRTFGGNCGYAVKQTADSGYIIAGSNGKIWLVKTDANGDTLWTKSYIYSPGSAIYCTGLDVSQTYDLGYIVSGYSIDWTGDYRVMDLLKTDSLGRKEWHNWYGEWTFGYSVLQTPDSGYVVGGEDYGAVYILKTYPNGSTKWEKHVNFPYFSRGRDIQQTSDNGFIVVGDRRYMHTFTHDVVLIKLSAEPGIEDGMELKEGGWRISNPVYGGFLRLSGITGSIGVELLDILGRRVLSQTVSPQRPYLNLRDLRSGIYFLKVSGQKPELIKVILIR</sequence>
<comment type="caution">
    <text evidence="1">The sequence shown here is derived from an EMBL/GenBank/DDBJ whole genome shotgun (WGS) entry which is preliminary data.</text>
</comment>
<dbReference type="EMBL" id="QNBE01000186">
    <property type="protein sequence ID" value="RKX68255.1"/>
    <property type="molecule type" value="Genomic_DNA"/>
</dbReference>